<evidence type="ECO:0000313" key="3">
    <source>
        <dbReference type="EMBL" id="GMI44494.1"/>
    </source>
</evidence>
<proteinExistence type="predicted"/>
<accession>A0A9W7GGK8</accession>
<keyword evidence="2" id="KW-0812">Transmembrane</keyword>
<organism evidence="3 4">
    <name type="scientific">Triparma columacea</name>
    <dbReference type="NCBI Taxonomy" id="722753"/>
    <lineage>
        <taxon>Eukaryota</taxon>
        <taxon>Sar</taxon>
        <taxon>Stramenopiles</taxon>
        <taxon>Ochrophyta</taxon>
        <taxon>Bolidophyceae</taxon>
        <taxon>Parmales</taxon>
        <taxon>Triparmaceae</taxon>
        <taxon>Triparma</taxon>
    </lineage>
</organism>
<sequence>MQPIPQSTIIPTGENQYGAPPAYGAPPVYSTQAMPMQQQPVYGQPYGQPQATSAGAMPMMQLQPVAAMNVAPNVPHKHKAQTRNGCGPAPPPTPILFCFIPIFCAFLGGGIALSVHGSNKLADAESMDPEKDFTYLGYACEISNVDHIAEYAEQCVEWSYSEHQGDYCEREAFICTDNYEVSFVEKAMKGSSELIVYTGPSSKMDRDGENVKCEHSSQIPSDYTVDQTIECWKPTHGADTIPKTDAHGETVGYTCFNPQCWKMEDPSDEADAHLENAIGLIGVGAILSIFGGIIAMCWCCCVQKACNQ</sequence>
<feature type="region of interest" description="Disordered" evidence="1">
    <location>
        <begin position="1"/>
        <end position="22"/>
    </location>
</feature>
<evidence type="ECO:0000256" key="1">
    <source>
        <dbReference type="SAM" id="MobiDB-lite"/>
    </source>
</evidence>
<evidence type="ECO:0000256" key="2">
    <source>
        <dbReference type="SAM" id="Phobius"/>
    </source>
</evidence>
<keyword evidence="4" id="KW-1185">Reference proteome</keyword>
<reference evidence="4" key="1">
    <citation type="journal article" date="2023" name="Commun. Biol.">
        <title>Genome analysis of Parmales, the sister group of diatoms, reveals the evolutionary specialization of diatoms from phago-mixotrophs to photoautotrophs.</title>
        <authorList>
            <person name="Ban H."/>
            <person name="Sato S."/>
            <person name="Yoshikawa S."/>
            <person name="Yamada K."/>
            <person name="Nakamura Y."/>
            <person name="Ichinomiya M."/>
            <person name="Sato N."/>
            <person name="Blanc-Mathieu R."/>
            <person name="Endo H."/>
            <person name="Kuwata A."/>
            <person name="Ogata H."/>
        </authorList>
    </citation>
    <scope>NUCLEOTIDE SEQUENCE [LARGE SCALE GENOMIC DNA]</scope>
</reference>
<name>A0A9W7GGK8_9STRA</name>
<gene>
    <name evidence="3" type="ORF">TrCOL_g7805</name>
</gene>
<feature type="compositionally biased region" description="Polar residues" evidence="1">
    <location>
        <begin position="1"/>
        <end position="15"/>
    </location>
</feature>
<keyword evidence="2" id="KW-0472">Membrane</keyword>
<evidence type="ECO:0000313" key="4">
    <source>
        <dbReference type="Proteomes" id="UP001165065"/>
    </source>
</evidence>
<dbReference type="Proteomes" id="UP001165065">
    <property type="component" value="Unassembled WGS sequence"/>
</dbReference>
<feature type="transmembrane region" description="Helical" evidence="2">
    <location>
        <begin position="277"/>
        <end position="302"/>
    </location>
</feature>
<dbReference type="AlphaFoldDB" id="A0A9W7GGK8"/>
<comment type="caution">
    <text evidence="3">The sequence shown here is derived from an EMBL/GenBank/DDBJ whole genome shotgun (WGS) entry which is preliminary data.</text>
</comment>
<protein>
    <submittedName>
        <fullName evidence="3">Uncharacterized protein</fullName>
    </submittedName>
</protein>
<dbReference type="EMBL" id="BRYA01001484">
    <property type="protein sequence ID" value="GMI44494.1"/>
    <property type="molecule type" value="Genomic_DNA"/>
</dbReference>
<keyword evidence="2" id="KW-1133">Transmembrane helix</keyword>